<organism evidence="2 3">
    <name type="scientific">Corynebacterium glaucum</name>
    <dbReference type="NCBI Taxonomy" id="187491"/>
    <lineage>
        <taxon>Bacteria</taxon>
        <taxon>Bacillati</taxon>
        <taxon>Actinomycetota</taxon>
        <taxon>Actinomycetes</taxon>
        <taxon>Mycobacteriales</taxon>
        <taxon>Corynebacteriaceae</taxon>
        <taxon>Corynebacterium</taxon>
    </lineage>
</organism>
<keyword evidence="3" id="KW-1185">Reference proteome</keyword>
<dbReference type="KEGG" id="cgv:CGLAU_01745"/>
<name>A0A1Q2HU12_9CORY</name>
<evidence type="ECO:0000313" key="2">
    <source>
        <dbReference type="EMBL" id="AQQ14336.1"/>
    </source>
</evidence>
<evidence type="ECO:0000313" key="3">
    <source>
        <dbReference type="Proteomes" id="UP000217209"/>
    </source>
</evidence>
<evidence type="ECO:0000256" key="1">
    <source>
        <dbReference type="SAM" id="MobiDB-lite"/>
    </source>
</evidence>
<proteinExistence type="predicted"/>
<feature type="region of interest" description="Disordered" evidence="1">
    <location>
        <begin position="127"/>
        <end position="154"/>
    </location>
</feature>
<dbReference type="Proteomes" id="UP000217209">
    <property type="component" value="Chromosome"/>
</dbReference>
<reference evidence="2 3" key="1">
    <citation type="submission" date="2016-12" db="EMBL/GenBank/DDBJ databases">
        <authorList>
            <person name="Song W.-J."/>
            <person name="Kurnit D.M."/>
        </authorList>
    </citation>
    <scope>NUCLEOTIDE SEQUENCE [LARGE SCALE GENOMIC DNA]</scope>
    <source>
        <strain evidence="2 3">DSM 30827</strain>
    </source>
</reference>
<sequence length="205" mass="22903">MLAASSQPYFSLYRPWALTKEHVVAAEGGHFSLPVGEWGLQDTQATTDLAHEAEIKILGFQEIVHNEQIGIYPPDGFTTWLVLMEWNAPSDSLLSRCGMWFTGSDGKDYPRSDFVFSSDVDENLQARESCTPPRAGGPKQDWDTGEVTTEEPRPEQWRKLAPIAMPNGVRPTELHFLWLKPHYVTIVLPEPAEFIDESSDGAAGE</sequence>
<dbReference type="AlphaFoldDB" id="A0A1Q2HU12"/>
<protein>
    <submittedName>
        <fullName evidence="2">Uncharacterized protein</fullName>
    </submittedName>
</protein>
<gene>
    <name evidence="2" type="ORF">CGLAU_01745</name>
</gene>
<dbReference type="EMBL" id="CP019688">
    <property type="protein sequence ID" value="AQQ14336.1"/>
    <property type="molecule type" value="Genomic_DNA"/>
</dbReference>
<accession>A0A1Q2HU12</accession>